<dbReference type="PANTHER" id="PTHR47268">
    <property type="entry name" value="ACYLPHOSPHATASE"/>
    <property type="match status" value="1"/>
</dbReference>
<evidence type="ECO:0000256" key="3">
    <source>
        <dbReference type="ARBA" id="ARBA00047645"/>
    </source>
</evidence>
<dbReference type="RefSeq" id="WP_380249881.1">
    <property type="nucleotide sequence ID" value="NZ_JBHUII010000004.1"/>
</dbReference>
<name>A0ABW5BKQ4_9PROT</name>
<protein>
    <recommendedName>
        <fullName evidence="2 4">acylphosphatase</fullName>
        <ecNumber evidence="2 4">3.6.1.7</ecNumber>
    </recommendedName>
</protein>
<proteinExistence type="inferred from homology"/>
<comment type="similarity">
    <text evidence="1 5">Belongs to the acylphosphatase family.</text>
</comment>
<reference evidence="8" key="1">
    <citation type="journal article" date="2019" name="Int. J. Syst. Evol. Microbiol.">
        <title>The Global Catalogue of Microorganisms (GCM) 10K type strain sequencing project: providing services to taxonomists for standard genome sequencing and annotation.</title>
        <authorList>
            <consortium name="The Broad Institute Genomics Platform"/>
            <consortium name="The Broad Institute Genome Sequencing Center for Infectious Disease"/>
            <person name="Wu L."/>
            <person name="Ma J."/>
        </authorList>
    </citation>
    <scope>NUCLEOTIDE SEQUENCE [LARGE SCALE GENOMIC DNA]</scope>
    <source>
        <strain evidence="8">CGMCC 4.7192</strain>
    </source>
</reference>
<comment type="catalytic activity">
    <reaction evidence="3 4">
        <text>an acyl phosphate + H2O = a carboxylate + phosphate + H(+)</text>
        <dbReference type="Rhea" id="RHEA:14965"/>
        <dbReference type="ChEBI" id="CHEBI:15377"/>
        <dbReference type="ChEBI" id="CHEBI:15378"/>
        <dbReference type="ChEBI" id="CHEBI:29067"/>
        <dbReference type="ChEBI" id="CHEBI:43474"/>
        <dbReference type="ChEBI" id="CHEBI:59918"/>
        <dbReference type="EC" id="3.6.1.7"/>
    </reaction>
</comment>
<dbReference type="Proteomes" id="UP001597294">
    <property type="component" value="Unassembled WGS sequence"/>
</dbReference>
<keyword evidence="4" id="KW-0378">Hydrolase</keyword>
<evidence type="ECO:0000256" key="5">
    <source>
        <dbReference type="RuleBase" id="RU004168"/>
    </source>
</evidence>
<dbReference type="InterPro" id="IPR001792">
    <property type="entry name" value="Acylphosphatase-like_dom"/>
</dbReference>
<evidence type="ECO:0000313" key="7">
    <source>
        <dbReference type="EMBL" id="MFD2205351.1"/>
    </source>
</evidence>
<evidence type="ECO:0000256" key="4">
    <source>
        <dbReference type="PROSITE-ProRule" id="PRU00520"/>
    </source>
</evidence>
<dbReference type="SUPFAM" id="SSF54975">
    <property type="entry name" value="Acylphosphatase/BLUF domain-like"/>
    <property type="match status" value="1"/>
</dbReference>
<evidence type="ECO:0000256" key="2">
    <source>
        <dbReference type="ARBA" id="ARBA00012150"/>
    </source>
</evidence>
<sequence>MKQIRVLITGRVQGVWYRGWTVTKATELGIKGWVRNLSSGQVEAVFVGEKSTVEAMVVSCWQGPDLAKVKAVETFEDTSELEGREIFVQIR</sequence>
<dbReference type="InterPro" id="IPR036046">
    <property type="entry name" value="Acylphosphatase-like_dom_sf"/>
</dbReference>
<dbReference type="Gene3D" id="3.30.70.100">
    <property type="match status" value="1"/>
</dbReference>
<keyword evidence="8" id="KW-1185">Reference proteome</keyword>
<accession>A0ABW5BKQ4</accession>
<feature type="domain" description="Acylphosphatase-like" evidence="6">
    <location>
        <begin position="3"/>
        <end position="91"/>
    </location>
</feature>
<dbReference type="PROSITE" id="PS00151">
    <property type="entry name" value="ACYLPHOSPHATASE_2"/>
    <property type="match status" value="1"/>
</dbReference>
<dbReference type="InterPro" id="IPR017968">
    <property type="entry name" value="Acylphosphatase_CS"/>
</dbReference>
<dbReference type="PROSITE" id="PS51160">
    <property type="entry name" value="ACYLPHOSPHATASE_3"/>
    <property type="match status" value="1"/>
</dbReference>
<feature type="active site" evidence="4">
    <location>
        <position position="36"/>
    </location>
</feature>
<evidence type="ECO:0000313" key="8">
    <source>
        <dbReference type="Proteomes" id="UP001597294"/>
    </source>
</evidence>
<organism evidence="7 8">
    <name type="scientific">Kiloniella antarctica</name>
    <dbReference type="NCBI Taxonomy" id="1550907"/>
    <lineage>
        <taxon>Bacteria</taxon>
        <taxon>Pseudomonadati</taxon>
        <taxon>Pseudomonadota</taxon>
        <taxon>Alphaproteobacteria</taxon>
        <taxon>Rhodospirillales</taxon>
        <taxon>Kiloniellaceae</taxon>
        <taxon>Kiloniella</taxon>
    </lineage>
</organism>
<feature type="active site" evidence="4">
    <location>
        <position position="18"/>
    </location>
</feature>
<evidence type="ECO:0000259" key="6">
    <source>
        <dbReference type="PROSITE" id="PS51160"/>
    </source>
</evidence>
<dbReference type="EMBL" id="JBHUII010000004">
    <property type="protein sequence ID" value="MFD2205351.1"/>
    <property type="molecule type" value="Genomic_DNA"/>
</dbReference>
<dbReference type="Pfam" id="PF00708">
    <property type="entry name" value="Acylphosphatase"/>
    <property type="match status" value="1"/>
</dbReference>
<dbReference type="PANTHER" id="PTHR47268:SF4">
    <property type="entry name" value="ACYLPHOSPHATASE"/>
    <property type="match status" value="1"/>
</dbReference>
<dbReference type="EC" id="3.6.1.7" evidence="2 4"/>
<dbReference type="InterPro" id="IPR020456">
    <property type="entry name" value="Acylphosphatase"/>
</dbReference>
<dbReference type="PRINTS" id="PR00112">
    <property type="entry name" value="ACYLPHPHTASE"/>
</dbReference>
<comment type="caution">
    <text evidence="7">The sequence shown here is derived from an EMBL/GenBank/DDBJ whole genome shotgun (WGS) entry which is preliminary data.</text>
</comment>
<evidence type="ECO:0000256" key="1">
    <source>
        <dbReference type="ARBA" id="ARBA00005614"/>
    </source>
</evidence>
<gene>
    <name evidence="7" type="ORF">ACFSKO_07010</name>
</gene>